<feature type="domain" description="TonB-dependent receptor-like beta-barrel" evidence="12">
    <location>
        <begin position="277"/>
        <end position="756"/>
    </location>
</feature>
<feature type="signal peptide" evidence="11">
    <location>
        <begin position="1"/>
        <end position="26"/>
    </location>
</feature>
<gene>
    <name evidence="14" type="ORF">DM484_20820</name>
</gene>
<dbReference type="InterPro" id="IPR037066">
    <property type="entry name" value="Plug_dom_sf"/>
</dbReference>
<dbReference type="GO" id="GO:0009279">
    <property type="term" value="C:cell outer membrane"/>
    <property type="evidence" value="ECO:0007669"/>
    <property type="project" value="UniProtKB-SubCell"/>
</dbReference>
<evidence type="ECO:0000256" key="2">
    <source>
        <dbReference type="ARBA" id="ARBA00022448"/>
    </source>
</evidence>
<keyword evidence="4 8" id="KW-0812">Transmembrane</keyword>
<dbReference type="SUPFAM" id="SSF56935">
    <property type="entry name" value="Porins"/>
    <property type="match status" value="1"/>
</dbReference>
<dbReference type="PANTHER" id="PTHR30069">
    <property type="entry name" value="TONB-DEPENDENT OUTER MEMBRANE RECEPTOR"/>
    <property type="match status" value="1"/>
</dbReference>
<evidence type="ECO:0000313" key="15">
    <source>
        <dbReference type="Proteomes" id="UP000249396"/>
    </source>
</evidence>
<name>A0A2W4QWZ9_9GAMM</name>
<dbReference type="EMBL" id="QJPH01000417">
    <property type="protein sequence ID" value="PZN74629.1"/>
    <property type="molecule type" value="Genomic_DNA"/>
</dbReference>
<evidence type="ECO:0000313" key="14">
    <source>
        <dbReference type="EMBL" id="PZN74629.1"/>
    </source>
</evidence>
<dbReference type="PANTHER" id="PTHR30069:SF39">
    <property type="entry name" value="BLL6183 PROTEIN"/>
    <property type="match status" value="1"/>
</dbReference>
<keyword evidence="2 8" id="KW-0813">Transport</keyword>
<feature type="region of interest" description="Disordered" evidence="10">
    <location>
        <begin position="33"/>
        <end position="70"/>
    </location>
</feature>
<organism evidence="14 15">
    <name type="scientific">Candidatus Methylumidiphilus alinenensis</name>
    <dbReference type="NCBI Taxonomy" id="2202197"/>
    <lineage>
        <taxon>Bacteria</taxon>
        <taxon>Pseudomonadati</taxon>
        <taxon>Pseudomonadota</taxon>
        <taxon>Gammaproteobacteria</taxon>
        <taxon>Methylococcales</taxon>
        <taxon>Candidatus Methylumidiphilus</taxon>
    </lineage>
</organism>
<evidence type="ECO:0000259" key="13">
    <source>
        <dbReference type="Pfam" id="PF07715"/>
    </source>
</evidence>
<feature type="chain" id="PRO_5016146786" evidence="11">
    <location>
        <begin position="27"/>
        <end position="798"/>
    </location>
</feature>
<dbReference type="Gene3D" id="2.170.130.10">
    <property type="entry name" value="TonB-dependent receptor, plug domain"/>
    <property type="match status" value="1"/>
</dbReference>
<evidence type="ECO:0000256" key="1">
    <source>
        <dbReference type="ARBA" id="ARBA00004571"/>
    </source>
</evidence>
<keyword evidence="11" id="KW-0732">Signal</keyword>
<evidence type="ECO:0000256" key="10">
    <source>
        <dbReference type="SAM" id="MobiDB-lite"/>
    </source>
</evidence>
<evidence type="ECO:0000256" key="6">
    <source>
        <dbReference type="ARBA" id="ARBA00023136"/>
    </source>
</evidence>
<dbReference type="GO" id="GO:0044718">
    <property type="term" value="P:siderophore transmembrane transport"/>
    <property type="evidence" value="ECO:0007669"/>
    <property type="project" value="TreeGrafter"/>
</dbReference>
<dbReference type="PROSITE" id="PS52016">
    <property type="entry name" value="TONB_DEPENDENT_REC_3"/>
    <property type="match status" value="1"/>
</dbReference>
<evidence type="ECO:0000256" key="9">
    <source>
        <dbReference type="RuleBase" id="RU003357"/>
    </source>
</evidence>
<evidence type="ECO:0000256" key="3">
    <source>
        <dbReference type="ARBA" id="ARBA00022452"/>
    </source>
</evidence>
<reference evidence="14 15" key="1">
    <citation type="journal article" date="2018" name="Aquat. Microb. Ecol.">
        <title>Gammaproteobacterial methanotrophs dominate.</title>
        <authorList>
            <person name="Rissanen A.J."/>
            <person name="Saarenheimo J."/>
            <person name="Tiirola M."/>
            <person name="Peura S."/>
            <person name="Aalto S.L."/>
            <person name="Karvinen A."/>
            <person name="Nykanen H."/>
        </authorList>
    </citation>
    <scope>NUCLEOTIDE SEQUENCE [LARGE SCALE GENOMIC DNA]</scope>
    <source>
        <strain evidence="14">AMbin10</strain>
    </source>
</reference>
<dbReference type="Pfam" id="PF07715">
    <property type="entry name" value="Plug"/>
    <property type="match status" value="1"/>
</dbReference>
<keyword evidence="5 9" id="KW-0798">TonB box</keyword>
<accession>A0A2W4QWZ9</accession>
<keyword evidence="7 8" id="KW-0998">Cell outer membrane</keyword>
<comment type="similarity">
    <text evidence="8 9">Belongs to the TonB-dependent receptor family.</text>
</comment>
<feature type="domain" description="TonB-dependent receptor plug" evidence="13">
    <location>
        <begin position="104"/>
        <end position="216"/>
    </location>
</feature>
<dbReference type="Proteomes" id="UP000249396">
    <property type="component" value="Unassembled WGS sequence"/>
</dbReference>
<dbReference type="InterPro" id="IPR012910">
    <property type="entry name" value="Plug_dom"/>
</dbReference>
<comment type="caution">
    <text evidence="14">The sequence shown here is derived from an EMBL/GenBank/DDBJ whole genome shotgun (WGS) entry which is preliminary data.</text>
</comment>
<feature type="compositionally biased region" description="Polar residues" evidence="10">
    <location>
        <begin position="33"/>
        <end position="44"/>
    </location>
</feature>
<evidence type="ECO:0000259" key="12">
    <source>
        <dbReference type="Pfam" id="PF00593"/>
    </source>
</evidence>
<dbReference type="AlphaFoldDB" id="A0A2W4QWZ9"/>
<dbReference type="Pfam" id="PF00593">
    <property type="entry name" value="TonB_dep_Rec_b-barrel"/>
    <property type="match status" value="1"/>
</dbReference>
<keyword evidence="6 8" id="KW-0472">Membrane</keyword>
<dbReference type="InterPro" id="IPR039426">
    <property type="entry name" value="TonB-dep_rcpt-like"/>
</dbReference>
<comment type="subcellular location">
    <subcellularLocation>
        <location evidence="1 8">Cell outer membrane</location>
        <topology evidence="1 8">Multi-pass membrane protein</topology>
    </subcellularLocation>
</comment>
<evidence type="ECO:0000256" key="11">
    <source>
        <dbReference type="SAM" id="SignalP"/>
    </source>
</evidence>
<evidence type="ECO:0000256" key="5">
    <source>
        <dbReference type="ARBA" id="ARBA00023077"/>
    </source>
</evidence>
<keyword evidence="14" id="KW-0675">Receptor</keyword>
<dbReference type="Gene3D" id="2.40.170.20">
    <property type="entry name" value="TonB-dependent receptor, beta-barrel domain"/>
    <property type="match status" value="1"/>
</dbReference>
<keyword evidence="3 8" id="KW-1134">Transmembrane beta strand</keyword>
<sequence length="798" mass="87067">MRVPSFPKLRLLPALPLSLLMAHAQATDSPIATATPSTAEQTDAATPEKTAKGTAPVKQDSKTPLVSNPKAQSIDKVEQVDAFEQPEVEVIGNTPLGTTGLARKKISGNVQSVEDEEIRRHESLALPDFMNRRLESVNINDVQNNPYQPDITYRGFNASPILGTPIGLSVFQDGIRVNEPFGDTVNWDLIPQIAIANMEMMPGSNPLFGLNTLGGALSVRTKSGFSHPGFNAQAYGGSYGRQAYQAEVGGSHGNFDWYFAGNIFDDSGWRPYSPTNVNQAFGKVGWEDGGTDIDLSFTFADNTMHGVGPTPQNMLQLSQTAIYTAPDQTQNTLYFVTLKGSHKITDELQLTANAYNRNNSSTSLNSNTNQNCATWVSGTQCLDANSNSLTPGSFTNTITRTNGTGINLQLTSNYKIANHENQLVVGGGYNYGNTQFSVAAQAAVFTPSRYEIATDPLTTNVSIKGENRYSNVFATNTFSVFDWLHANAALNWMQAQVQTTDQLGTELNGKDVYTRANPSAGFTFNPLDALEWDTPIKELTAYFNYNEGFRAPTAVELSCANPNAPCTLPNSFVSDPPLKAVVSHTLEAGLRGKFSEALKWNFALYQTRNSNDILFLNSPGSVINGYFQNVGTTQRQGVEFGLSGLVLDSLNWYLSYGFVDATYRTTAVLSNSLGSETVTPGDRIPSIPRNTVKFGAEYEIVHDWFFGGDLQYASSQYARGDDQNIYPQISSHTVVNLNTRYSVTKNIELFAMGRNIFNQHYASFGQLGQNVFLNNQSTTFMGPGAPATGYAGVRLHWD</sequence>
<dbReference type="InterPro" id="IPR000531">
    <property type="entry name" value="Beta-barrel_TonB"/>
</dbReference>
<proteinExistence type="inferred from homology"/>
<evidence type="ECO:0000256" key="4">
    <source>
        <dbReference type="ARBA" id="ARBA00022692"/>
    </source>
</evidence>
<dbReference type="GO" id="GO:0015344">
    <property type="term" value="F:siderophore uptake transmembrane transporter activity"/>
    <property type="evidence" value="ECO:0007669"/>
    <property type="project" value="TreeGrafter"/>
</dbReference>
<evidence type="ECO:0000256" key="8">
    <source>
        <dbReference type="PROSITE-ProRule" id="PRU01360"/>
    </source>
</evidence>
<protein>
    <submittedName>
        <fullName evidence="14">TonB-dependent receptor</fullName>
    </submittedName>
</protein>
<evidence type="ECO:0000256" key="7">
    <source>
        <dbReference type="ARBA" id="ARBA00023237"/>
    </source>
</evidence>
<dbReference type="InterPro" id="IPR036942">
    <property type="entry name" value="Beta-barrel_TonB_sf"/>
</dbReference>